<proteinExistence type="predicted"/>
<gene>
    <name evidence="1" type="ORF">SVIM_LOCUS345350</name>
</gene>
<protein>
    <submittedName>
        <fullName evidence="1">Uncharacterized protein</fullName>
    </submittedName>
</protein>
<organism evidence="1">
    <name type="scientific">Salix viminalis</name>
    <name type="common">Common osier</name>
    <name type="synonym">Basket willow</name>
    <dbReference type="NCBI Taxonomy" id="40686"/>
    <lineage>
        <taxon>Eukaryota</taxon>
        <taxon>Viridiplantae</taxon>
        <taxon>Streptophyta</taxon>
        <taxon>Embryophyta</taxon>
        <taxon>Tracheophyta</taxon>
        <taxon>Spermatophyta</taxon>
        <taxon>Magnoliopsida</taxon>
        <taxon>eudicotyledons</taxon>
        <taxon>Gunneridae</taxon>
        <taxon>Pentapetalae</taxon>
        <taxon>rosids</taxon>
        <taxon>fabids</taxon>
        <taxon>Malpighiales</taxon>
        <taxon>Salicaceae</taxon>
        <taxon>Saliceae</taxon>
        <taxon>Salix</taxon>
    </lineage>
</organism>
<accession>A0A6N2MED2</accession>
<reference evidence="1" key="1">
    <citation type="submission" date="2019-03" db="EMBL/GenBank/DDBJ databases">
        <authorList>
            <person name="Mank J."/>
            <person name="Almeida P."/>
        </authorList>
    </citation>
    <scope>NUCLEOTIDE SEQUENCE</scope>
    <source>
        <strain evidence="1">78183</strain>
    </source>
</reference>
<dbReference type="AlphaFoldDB" id="A0A6N2MED2"/>
<sequence length="23" mass="2874">MNNTTCKHNIYLCFIRPKRFFIN</sequence>
<name>A0A6N2MED2_SALVM</name>
<evidence type="ECO:0000313" key="1">
    <source>
        <dbReference type="EMBL" id="VFU51234.1"/>
    </source>
</evidence>
<dbReference type="EMBL" id="CAADRP010001752">
    <property type="protein sequence ID" value="VFU51234.1"/>
    <property type="molecule type" value="Genomic_DNA"/>
</dbReference>